<reference evidence="3" key="2">
    <citation type="journal article" date="2009" name="Genome Res.">
        <title>Comparative genomic analyses of the human fungal pathogens Coccidioides and their relatives.</title>
        <authorList>
            <person name="Sharpton T.J."/>
            <person name="Stajich J.E."/>
            <person name="Rounsley S.D."/>
            <person name="Gardner M.J."/>
            <person name="Wortman J.R."/>
            <person name="Jordar V.S."/>
            <person name="Maiti R."/>
            <person name="Kodira C.D."/>
            <person name="Neafsey D.E."/>
            <person name="Zeng Q."/>
            <person name="Hung C.-Y."/>
            <person name="McMahan C."/>
            <person name="Muszewska A."/>
            <person name="Grynberg M."/>
            <person name="Mandel M.A."/>
            <person name="Kellner E.M."/>
            <person name="Barker B.M."/>
            <person name="Galgiani J.N."/>
            <person name="Orbach M.J."/>
            <person name="Kirkland T.N."/>
            <person name="Cole G.T."/>
            <person name="Henn M.R."/>
            <person name="Birren B.W."/>
            <person name="Taylor J.W."/>
        </authorList>
    </citation>
    <scope>NUCLEOTIDE SEQUENCE [LARGE SCALE GENOMIC DNA]</scope>
    <source>
        <strain evidence="3">RMSCC 3488</strain>
    </source>
</reference>
<feature type="compositionally biased region" description="Polar residues" evidence="1">
    <location>
        <begin position="584"/>
        <end position="598"/>
    </location>
</feature>
<reference evidence="2 3" key="1">
    <citation type="submission" date="2007-06" db="EMBL/GenBank/DDBJ databases">
        <title>The Genome Sequence of Coccidioides posadasii RMSCC_3488.</title>
        <authorList>
            <consortium name="Coccidioides Genome Resources Consortium"/>
            <consortium name="The Broad Institute Genome Sequencing Platform"/>
            <person name="Henn M.R."/>
            <person name="Sykes S."/>
            <person name="Young S."/>
            <person name="Jaffe D."/>
            <person name="Berlin A."/>
            <person name="Alvarez P."/>
            <person name="Butler J."/>
            <person name="Gnerre S."/>
            <person name="Grabherr M."/>
            <person name="Mauceli E."/>
            <person name="Brockman W."/>
            <person name="Kodira C."/>
            <person name="Alvarado L."/>
            <person name="Zeng Q."/>
            <person name="Crawford M."/>
            <person name="Antoine C."/>
            <person name="Devon K."/>
            <person name="Galgiani J."/>
            <person name="Orsborn K."/>
            <person name="Lewis M.L."/>
            <person name="Nusbaum C."/>
            <person name="Galagan J."/>
            <person name="Birren B."/>
        </authorList>
    </citation>
    <scope>NUCLEOTIDE SEQUENCE [LARGE SCALE GENOMIC DNA]</scope>
    <source>
        <strain evidence="2 3">RMSCC 3488</strain>
    </source>
</reference>
<feature type="region of interest" description="Disordered" evidence="1">
    <location>
        <begin position="584"/>
        <end position="608"/>
    </location>
</feature>
<accession>A0A0J6FT19</accession>
<dbReference type="EMBL" id="DS268113">
    <property type="protein sequence ID" value="KMM72229.1"/>
    <property type="molecule type" value="Genomic_DNA"/>
</dbReference>
<dbReference type="Proteomes" id="UP000054567">
    <property type="component" value="Unassembled WGS sequence"/>
</dbReference>
<organism evidence="2 3">
    <name type="scientific">Coccidioides posadasii RMSCC 3488</name>
    <dbReference type="NCBI Taxonomy" id="454284"/>
    <lineage>
        <taxon>Eukaryota</taxon>
        <taxon>Fungi</taxon>
        <taxon>Dikarya</taxon>
        <taxon>Ascomycota</taxon>
        <taxon>Pezizomycotina</taxon>
        <taxon>Eurotiomycetes</taxon>
        <taxon>Eurotiomycetidae</taxon>
        <taxon>Onygenales</taxon>
        <taxon>Onygenaceae</taxon>
        <taxon>Coccidioides</taxon>
    </lineage>
</organism>
<sequence>MHHTEMTNDLWRAFKESQKIISLIKDDQTKRNAYSYIRSISFLFRQGLACKQSQESCKPVFKRFDNPNPAGHCSPYITCINANVTYQHDHFFRAINGRTQLDMVFLEELFSENVVNDFEACNVIEPNSTRKRDCVIFHAFLPNNIESCPWLLFVSHGKHTHPPPPPSKPPRVVMKRITQLVSNMISPNLTLTSFLKSPALEELCLEYNTSSLSNIHASLTNMDRISTIIRKQRLLCYPEGQGYNSVLLEQSRNPAIKEYIQKMYQDPEGLMIICILKDQARLLSELNFFEVDISYKRLKGSNLNEVVFATFLAQHAKVITLVRVFTEHDSKNGYYLLFKRVFDVIETLIGLPIAWFHLHGVGIEGVGLDMDRKQTDGLALYLTEIDTEHRDRDWQLRNIVIFSRVRFMRGITQAVGARDRGIGVYSRMASLLDCHSQEDYMQLCNLLIAHENQKVQDWARHKKDIIIASGLNKHCSLIPEHIYERLRKHTNAAEQTHNKSYAFGKHESLLQALTSSWKLDKRDILQYHAREDYGACHSYRSSNIESLYHRHIQQSVQRRRSYSQIRASTEDIVDIDTRSQASTISAGSSLGNLDSIPQRSPRPARRVR</sequence>
<dbReference type="VEuPathDB" id="FungiDB:CPAG_08526"/>
<protein>
    <submittedName>
        <fullName evidence="2">Uncharacterized protein</fullName>
    </submittedName>
</protein>
<evidence type="ECO:0000313" key="2">
    <source>
        <dbReference type="EMBL" id="KMM72229.1"/>
    </source>
</evidence>
<proteinExistence type="predicted"/>
<dbReference type="AlphaFoldDB" id="A0A0J6FT19"/>
<dbReference type="OrthoDB" id="4494726at2759"/>
<name>A0A0J6FT19_COCPO</name>
<evidence type="ECO:0000313" key="3">
    <source>
        <dbReference type="Proteomes" id="UP000054567"/>
    </source>
</evidence>
<reference evidence="3" key="3">
    <citation type="journal article" date="2010" name="Genome Res.">
        <title>Population genomic sequencing of Coccidioides fungi reveals recent hybridization and transposon control.</title>
        <authorList>
            <person name="Neafsey D.E."/>
            <person name="Barker B.M."/>
            <person name="Sharpton T.J."/>
            <person name="Stajich J.E."/>
            <person name="Park D.J."/>
            <person name="Whiston E."/>
            <person name="Hung C.-Y."/>
            <person name="McMahan C."/>
            <person name="White J."/>
            <person name="Sykes S."/>
            <person name="Heiman D."/>
            <person name="Young S."/>
            <person name="Zeng Q."/>
            <person name="Abouelleil A."/>
            <person name="Aftuck L."/>
            <person name="Bessette D."/>
            <person name="Brown A."/>
            <person name="FitzGerald M."/>
            <person name="Lui A."/>
            <person name="Macdonald J.P."/>
            <person name="Priest M."/>
            <person name="Orbach M.J."/>
            <person name="Galgiani J.N."/>
            <person name="Kirkland T.N."/>
            <person name="Cole G.T."/>
            <person name="Birren B.W."/>
            <person name="Henn M.R."/>
            <person name="Taylor J.W."/>
            <person name="Rounsley S.D."/>
        </authorList>
    </citation>
    <scope>NUCLEOTIDE SEQUENCE [LARGE SCALE GENOMIC DNA]</scope>
    <source>
        <strain evidence="3">RMSCC 3488</strain>
    </source>
</reference>
<gene>
    <name evidence="2" type="ORF">CPAG_08526</name>
</gene>
<evidence type="ECO:0000256" key="1">
    <source>
        <dbReference type="SAM" id="MobiDB-lite"/>
    </source>
</evidence>